<feature type="transmembrane region" description="Helical" evidence="1">
    <location>
        <begin position="33"/>
        <end position="54"/>
    </location>
</feature>
<dbReference type="Proteomes" id="UP001203004">
    <property type="component" value="Unassembled WGS sequence"/>
</dbReference>
<sequence>MKYKKFFFWLIVAILLSLIDMDVSVGYSLNHKIWYRFLEFFVLFPIWIYVMLIFKPETANRKIKMKKERVSK</sequence>
<evidence type="ECO:0000313" key="2">
    <source>
        <dbReference type="EMBL" id="MCL1632581.1"/>
    </source>
</evidence>
<proteinExistence type="predicted"/>
<dbReference type="RefSeq" id="WP_249102407.1">
    <property type="nucleotide sequence ID" value="NZ_JAMAST010000017.1"/>
</dbReference>
<keyword evidence="1" id="KW-1133">Transmembrane helix</keyword>
<gene>
    <name evidence="2" type="ORF">M3N64_11695</name>
</gene>
<name>A0ABT0MCI6_9BACL</name>
<protein>
    <recommendedName>
        <fullName evidence="4">DUF3923 domain-containing protein</fullName>
    </recommendedName>
</protein>
<keyword evidence="1" id="KW-0472">Membrane</keyword>
<evidence type="ECO:0000313" key="3">
    <source>
        <dbReference type="Proteomes" id="UP001203004"/>
    </source>
</evidence>
<feature type="transmembrane region" description="Helical" evidence="1">
    <location>
        <begin position="7"/>
        <end position="27"/>
    </location>
</feature>
<evidence type="ECO:0008006" key="4">
    <source>
        <dbReference type="Google" id="ProtNLM"/>
    </source>
</evidence>
<keyword evidence="3" id="KW-1185">Reference proteome</keyword>
<accession>A0ABT0MCI6</accession>
<reference evidence="2 3" key="1">
    <citation type="submission" date="2022-05" db="EMBL/GenBank/DDBJ databases">
        <title>Sporolactobacillus sp nov CPB3-1, isolated from tree bark (Mangifera indica L.).</title>
        <authorList>
            <person name="Phuengjayaem S."/>
            <person name="Tanasupawat S."/>
        </authorList>
    </citation>
    <scope>NUCLEOTIDE SEQUENCE [LARGE SCALE GENOMIC DNA]</scope>
    <source>
        <strain evidence="2 3">CPB3-1</strain>
    </source>
</reference>
<dbReference type="EMBL" id="JAMAST010000017">
    <property type="protein sequence ID" value="MCL1632581.1"/>
    <property type="molecule type" value="Genomic_DNA"/>
</dbReference>
<keyword evidence="1" id="KW-0812">Transmembrane</keyword>
<evidence type="ECO:0000256" key="1">
    <source>
        <dbReference type="SAM" id="Phobius"/>
    </source>
</evidence>
<organism evidence="2 3">
    <name type="scientific">Sporolactobacillus mangiferae</name>
    <dbReference type="NCBI Taxonomy" id="2940498"/>
    <lineage>
        <taxon>Bacteria</taxon>
        <taxon>Bacillati</taxon>
        <taxon>Bacillota</taxon>
        <taxon>Bacilli</taxon>
        <taxon>Bacillales</taxon>
        <taxon>Sporolactobacillaceae</taxon>
        <taxon>Sporolactobacillus</taxon>
    </lineage>
</organism>
<comment type="caution">
    <text evidence="2">The sequence shown here is derived from an EMBL/GenBank/DDBJ whole genome shotgun (WGS) entry which is preliminary data.</text>
</comment>